<dbReference type="InterPro" id="IPR004839">
    <property type="entry name" value="Aminotransferase_I/II_large"/>
</dbReference>
<reference evidence="5" key="2">
    <citation type="submission" date="2025-09" db="UniProtKB">
        <authorList>
            <consortium name="Ensembl"/>
        </authorList>
    </citation>
    <scope>IDENTIFICATION</scope>
</reference>
<comment type="similarity">
    <text evidence="1">Belongs to the class-I pyridoxal-phosphate-dependent aminotransferase family.</text>
</comment>
<dbReference type="InterPro" id="IPR015422">
    <property type="entry name" value="PyrdxlP-dep_Trfase_small"/>
</dbReference>
<feature type="domain" description="Aminotransferase class I/classII large" evidence="4">
    <location>
        <begin position="141"/>
        <end position="374"/>
    </location>
</feature>
<dbReference type="AlphaFoldDB" id="A0A8C4QY19"/>
<organism evidence="5 6">
    <name type="scientific">Eptatretus burgeri</name>
    <name type="common">Inshore hagfish</name>
    <dbReference type="NCBI Taxonomy" id="7764"/>
    <lineage>
        <taxon>Eukaryota</taxon>
        <taxon>Metazoa</taxon>
        <taxon>Chordata</taxon>
        <taxon>Craniata</taxon>
        <taxon>Vertebrata</taxon>
        <taxon>Cyclostomata</taxon>
        <taxon>Myxini</taxon>
        <taxon>Myxiniformes</taxon>
        <taxon>Myxinidae</taxon>
        <taxon>Eptatretinae</taxon>
        <taxon>Eptatretus</taxon>
    </lineage>
</organism>
<evidence type="ECO:0000313" key="6">
    <source>
        <dbReference type="Proteomes" id="UP000694388"/>
    </source>
</evidence>
<dbReference type="InterPro" id="IPR004838">
    <property type="entry name" value="NHTrfase_class1_PyrdxlP-BS"/>
</dbReference>
<dbReference type="PROSITE" id="PS00105">
    <property type="entry name" value="AA_TRANSFER_CLASS_1"/>
    <property type="match status" value="1"/>
</dbReference>
<reference evidence="5" key="1">
    <citation type="submission" date="2025-08" db="UniProtKB">
        <authorList>
            <consortium name="Ensembl"/>
        </authorList>
    </citation>
    <scope>IDENTIFICATION</scope>
</reference>
<dbReference type="GO" id="GO:0008483">
    <property type="term" value="F:transaminase activity"/>
    <property type="evidence" value="ECO:0007669"/>
    <property type="project" value="TreeGrafter"/>
</dbReference>
<dbReference type="CDD" id="cd00609">
    <property type="entry name" value="AAT_like"/>
    <property type="match status" value="1"/>
</dbReference>
<dbReference type="OMA" id="HRISRFM"/>
<evidence type="ECO:0000259" key="4">
    <source>
        <dbReference type="Pfam" id="PF00155"/>
    </source>
</evidence>
<protein>
    <recommendedName>
        <fullName evidence="4">Aminotransferase class I/classII large domain-containing protein</fullName>
    </recommendedName>
</protein>
<name>A0A8C4QY19_EPTBU</name>
<dbReference type="InterPro" id="IPR050478">
    <property type="entry name" value="Ethylene_sulfur-biosynth"/>
</dbReference>
<dbReference type="Proteomes" id="UP000694388">
    <property type="component" value="Unplaced"/>
</dbReference>
<dbReference type="Pfam" id="PF00155">
    <property type="entry name" value="Aminotran_1_2"/>
    <property type="match status" value="1"/>
</dbReference>
<dbReference type="PRINTS" id="PR00753">
    <property type="entry name" value="ACCSYNTHASE"/>
</dbReference>
<keyword evidence="6" id="KW-1185">Reference proteome</keyword>
<dbReference type="InterPro" id="IPR015421">
    <property type="entry name" value="PyrdxlP-dep_Trfase_major"/>
</dbReference>
<evidence type="ECO:0000256" key="3">
    <source>
        <dbReference type="SAM" id="MobiDB-lite"/>
    </source>
</evidence>
<dbReference type="GeneTree" id="ENSGT00940000164760"/>
<evidence type="ECO:0000313" key="5">
    <source>
        <dbReference type="Ensembl" id="ENSEBUP00000022177.1"/>
    </source>
</evidence>
<dbReference type="Gene3D" id="3.40.640.10">
    <property type="entry name" value="Type I PLP-dependent aspartate aminotransferase-like (Major domain)"/>
    <property type="match status" value="1"/>
</dbReference>
<evidence type="ECO:0000256" key="1">
    <source>
        <dbReference type="ARBA" id="ARBA00007441"/>
    </source>
</evidence>
<accession>A0A8C4QY19</accession>
<proteinExistence type="inferred from homology"/>
<dbReference type="Ensembl" id="ENSEBUT00000022753.1">
    <property type="protein sequence ID" value="ENSEBUP00000022177.1"/>
    <property type="gene ID" value="ENSEBUG00000013664.1"/>
</dbReference>
<dbReference type="GO" id="GO:0006520">
    <property type="term" value="P:amino acid metabolic process"/>
    <property type="evidence" value="ECO:0007669"/>
    <property type="project" value="TreeGrafter"/>
</dbReference>
<dbReference type="PANTHER" id="PTHR43795:SF39">
    <property type="entry name" value="AMINOTRANSFERASE CLASS I_CLASSII DOMAIN-CONTAINING PROTEIN"/>
    <property type="match status" value="1"/>
</dbReference>
<keyword evidence="2" id="KW-0663">Pyridoxal phosphate</keyword>
<dbReference type="Gene3D" id="3.90.1150.10">
    <property type="entry name" value="Aspartate Aminotransferase, domain 1"/>
    <property type="match status" value="1"/>
</dbReference>
<dbReference type="PANTHER" id="PTHR43795">
    <property type="entry name" value="BIFUNCTIONAL ASPARTATE AMINOTRANSFERASE AND GLUTAMATE/ASPARTATE-PREPHENATE AMINOTRANSFERASE-RELATED"/>
    <property type="match status" value="1"/>
</dbReference>
<sequence length="399" mass="44778">HTFDKRLADGTTTSPVHKSLALPTSDHNSKRTFCTLTRSMLQQRLRNKLEAAVAAILHAVWPWANCELWSDGLMAMITQAGNCYTLSKCILCACGTFVSSPPLTRLLCSLKEEMARFLTDYCRAPAPLDPENMESGETYPFQLTVPKLEAALTSAQDKEICVRGLILINPHNPLGDIYPADDLMSYLQFAKRHKLHVIMDEIYMLTIFKEGVEFTSVLSFDCLPDPSRTHVMWSLSKDFAASGLRIGVLYTCNSEVIQALGKIAYVHGVPGPLQSSVAQLLRDREWIDSEFLPTNRARLLAAHTYMAGRLRSMGVPYLDRASGLYIWANFQQFLKEPTFEAEVELWRALIQAKVLIGHGQAFLCPEPGWVRLVFSEKQQSLHLGMTSCCIPFRNSSVEQ</sequence>
<dbReference type="GO" id="GO:0030170">
    <property type="term" value="F:pyridoxal phosphate binding"/>
    <property type="evidence" value="ECO:0007669"/>
    <property type="project" value="InterPro"/>
</dbReference>
<evidence type="ECO:0000256" key="2">
    <source>
        <dbReference type="ARBA" id="ARBA00022898"/>
    </source>
</evidence>
<dbReference type="InterPro" id="IPR015424">
    <property type="entry name" value="PyrdxlP-dep_Trfase"/>
</dbReference>
<dbReference type="SUPFAM" id="SSF53383">
    <property type="entry name" value="PLP-dependent transferases"/>
    <property type="match status" value="1"/>
</dbReference>
<feature type="region of interest" description="Disordered" evidence="3">
    <location>
        <begin position="1"/>
        <end position="24"/>
    </location>
</feature>